<dbReference type="Proteomes" id="UP001382904">
    <property type="component" value="Unassembled WGS sequence"/>
</dbReference>
<sequence length="159" mass="18010">MTTQPALTFRWATYNTWAADRRKAKRVSRKAYLDLIQLIQAAPAAIAAAHDRSKAMNEHYWSDENADARQEARRRLISRCGNPPRVQRAAKPAAERTDREQRLAAGSVFSVREEDLAVARGEDWGRQRRAEQALASQQRIHDALRSSLRDAFVDPDTAA</sequence>
<evidence type="ECO:0000313" key="1">
    <source>
        <dbReference type="EMBL" id="MEJ8645286.1"/>
    </source>
</evidence>
<comment type="caution">
    <text evidence="1">The sequence shown here is derived from an EMBL/GenBank/DDBJ whole genome shotgun (WGS) entry which is preliminary data.</text>
</comment>
<organism evidence="1 2">
    <name type="scientific">Streptomyces caledonius</name>
    <dbReference type="NCBI Taxonomy" id="3134107"/>
    <lineage>
        <taxon>Bacteria</taxon>
        <taxon>Bacillati</taxon>
        <taxon>Actinomycetota</taxon>
        <taxon>Actinomycetes</taxon>
        <taxon>Kitasatosporales</taxon>
        <taxon>Streptomycetaceae</taxon>
        <taxon>Streptomyces</taxon>
    </lineage>
</organism>
<accession>A0ABU8UBL3</accession>
<protein>
    <submittedName>
        <fullName evidence="1">Uncharacterized protein</fullName>
    </submittedName>
</protein>
<name>A0ABU8UBL3_9ACTN</name>
<gene>
    <name evidence="1" type="ORF">WKI68_36940</name>
</gene>
<evidence type="ECO:0000313" key="2">
    <source>
        <dbReference type="Proteomes" id="UP001382904"/>
    </source>
</evidence>
<proteinExistence type="predicted"/>
<dbReference type="EMBL" id="JBBKAM010000002">
    <property type="protein sequence ID" value="MEJ8645286.1"/>
    <property type="molecule type" value="Genomic_DNA"/>
</dbReference>
<keyword evidence="2" id="KW-1185">Reference proteome</keyword>
<reference evidence="1 2" key="1">
    <citation type="submission" date="2024-03" db="EMBL/GenBank/DDBJ databases">
        <title>Novel Streptomyces species of biotechnological and ecological value are a feature of Machair soil.</title>
        <authorList>
            <person name="Prole J.R."/>
            <person name="Goodfellow M."/>
            <person name="Allenby N."/>
            <person name="Ward A.C."/>
        </authorList>
    </citation>
    <scope>NUCLEOTIDE SEQUENCE [LARGE SCALE GENOMIC DNA]</scope>
    <source>
        <strain evidence="1 2">MS1.HAVA.3</strain>
    </source>
</reference>